<name>A0A7J9S0I2_METMI</name>
<dbReference type="RefSeq" id="WP_183546955.1">
    <property type="nucleotide sequence ID" value="NZ_JACHIQ010000002.1"/>
</dbReference>
<sequence>MAPNVENTGEFTEIITSFSDVLINASKTFKAYIAYEKLVHDRLGNDVDPVAFDKVLFDEQLMDIFKSKPQVLGELVLLIMASAKQFDAVKELTTATPEEKHEFAETLEKLGEILIKFKE</sequence>
<proteinExistence type="predicted"/>
<protein>
    <submittedName>
        <fullName evidence="1">Uncharacterized protein</fullName>
    </submittedName>
</protein>
<organism evidence="1 2">
    <name type="scientific">Methanococcus maripaludis</name>
    <name type="common">Methanococcus deltae</name>
    <dbReference type="NCBI Taxonomy" id="39152"/>
    <lineage>
        <taxon>Archaea</taxon>
        <taxon>Methanobacteriati</taxon>
        <taxon>Methanobacteriota</taxon>
        <taxon>Methanomada group</taxon>
        <taxon>Methanococci</taxon>
        <taxon>Methanococcales</taxon>
        <taxon>Methanococcaceae</taxon>
        <taxon>Methanococcus</taxon>
    </lineage>
</organism>
<accession>A0A7J9S0I2</accession>
<gene>
    <name evidence="1" type="ORF">HNP97_001395</name>
</gene>
<evidence type="ECO:0000313" key="1">
    <source>
        <dbReference type="EMBL" id="MBB6067885.1"/>
    </source>
</evidence>
<dbReference type="EMBL" id="JACHIQ010000002">
    <property type="protein sequence ID" value="MBB6067885.1"/>
    <property type="molecule type" value="Genomic_DNA"/>
</dbReference>
<dbReference type="Proteomes" id="UP000584706">
    <property type="component" value="Unassembled WGS sequence"/>
</dbReference>
<comment type="caution">
    <text evidence="1">The sequence shown here is derived from an EMBL/GenBank/DDBJ whole genome shotgun (WGS) entry which is preliminary data.</text>
</comment>
<reference evidence="1 2" key="1">
    <citation type="submission" date="2020-08" db="EMBL/GenBank/DDBJ databases">
        <title>Genomic Encyclopedia of Type Strains, Phase IV (KMG-V): Genome sequencing to study the core and pangenomes of soil and plant-associated prokaryotes.</title>
        <authorList>
            <person name="Whitman W."/>
        </authorList>
    </citation>
    <scope>NUCLEOTIDE SEQUENCE [LARGE SCALE GENOMIC DNA]</scope>
    <source>
        <strain evidence="1 2">DSM 7078</strain>
    </source>
</reference>
<evidence type="ECO:0000313" key="2">
    <source>
        <dbReference type="Proteomes" id="UP000584706"/>
    </source>
</evidence>
<dbReference type="AlphaFoldDB" id="A0A7J9S0I2"/>